<reference evidence="4 5" key="1">
    <citation type="submission" date="2021-03" db="EMBL/GenBank/DDBJ databases">
        <title>Genomic and phenotypic characterization of Chloracidobacterium isolates provides evidence for multiple species.</title>
        <authorList>
            <person name="Saini M.K."/>
            <person name="Costas A.M.G."/>
            <person name="Tank M."/>
            <person name="Bryant D.A."/>
        </authorList>
    </citation>
    <scope>NUCLEOTIDE SEQUENCE [LARGE SCALE GENOMIC DNA]</scope>
    <source>
        <strain evidence="4 5">BV2-C</strain>
    </source>
</reference>
<name>A0ABX8BCJ9_9BACT</name>
<proteinExistence type="predicted"/>
<dbReference type="InterPro" id="IPR036263">
    <property type="entry name" value="Chorismate_II_sf"/>
</dbReference>
<protein>
    <recommendedName>
        <fullName evidence="1">chorismate mutase</fullName>
        <ecNumber evidence="1">5.4.99.5</ecNumber>
    </recommendedName>
</protein>
<dbReference type="SUPFAM" id="SSF48600">
    <property type="entry name" value="Chorismate mutase II"/>
    <property type="match status" value="1"/>
</dbReference>
<accession>A0ABX8BCJ9</accession>
<keyword evidence="2" id="KW-0413">Isomerase</keyword>
<organism evidence="4 5">
    <name type="scientific">Chloracidobacterium validum</name>
    <dbReference type="NCBI Taxonomy" id="2821543"/>
    <lineage>
        <taxon>Bacteria</taxon>
        <taxon>Pseudomonadati</taxon>
        <taxon>Acidobacteriota</taxon>
        <taxon>Terriglobia</taxon>
        <taxon>Terriglobales</taxon>
        <taxon>Acidobacteriaceae</taxon>
        <taxon>Chloracidobacterium</taxon>
    </lineage>
</organism>
<evidence type="ECO:0000313" key="5">
    <source>
        <dbReference type="Proteomes" id="UP000676506"/>
    </source>
</evidence>
<evidence type="ECO:0000256" key="2">
    <source>
        <dbReference type="ARBA" id="ARBA00023235"/>
    </source>
</evidence>
<gene>
    <name evidence="4" type="ORF">J8C06_02730</name>
</gene>
<dbReference type="Pfam" id="PF01817">
    <property type="entry name" value="CM_2"/>
    <property type="match status" value="1"/>
</dbReference>
<dbReference type="Proteomes" id="UP000676506">
    <property type="component" value="Chromosome 1"/>
</dbReference>
<evidence type="ECO:0000256" key="1">
    <source>
        <dbReference type="ARBA" id="ARBA00012404"/>
    </source>
</evidence>
<dbReference type="PROSITE" id="PS51168">
    <property type="entry name" value="CHORISMATE_MUT_2"/>
    <property type="match status" value="1"/>
</dbReference>
<feature type="domain" description="Chorismate mutase" evidence="3">
    <location>
        <begin position="1"/>
        <end position="87"/>
    </location>
</feature>
<dbReference type="SMART" id="SM00830">
    <property type="entry name" value="CM_2"/>
    <property type="match status" value="1"/>
</dbReference>
<dbReference type="RefSeq" id="WP_211429264.1">
    <property type="nucleotide sequence ID" value="NZ_CP072648.1"/>
</dbReference>
<dbReference type="Gene3D" id="1.20.59.10">
    <property type="entry name" value="Chorismate mutase"/>
    <property type="match status" value="1"/>
</dbReference>
<dbReference type="EC" id="5.4.99.5" evidence="1"/>
<dbReference type="PANTHER" id="PTHR38041:SF1">
    <property type="entry name" value="CHORISMATE MUTASE"/>
    <property type="match status" value="1"/>
</dbReference>
<dbReference type="InterPro" id="IPR002701">
    <property type="entry name" value="CM_II_prokaryot"/>
</dbReference>
<sequence>MTLSEYRRLIDETDAQLVALLNQRAELVIAIARLKHAQGLPVRIPAREDEVLTQVTAHNTGPLDHQAMRRLFEQIIAESRRLEHHILGTSEDSPPKS</sequence>
<dbReference type="EMBL" id="CP072648">
    <property type="protein sequence ID" value="QUW03373.1"/>
    <property type="molecule type" value="Genomic_DNA"/>
</dbReference>
<dbReference type="PANTHER" id="PTHR38041">
    <property type="entry name" value="CHORISMATE MUTASE"/>
    <property type="match status" value="1"/>
</dbReference>
<keyword evidence="5" id="KW-1185">Reference proteome</keyword>
<dbReference type="InterPro" id="IPR036979">
    <property type="entry name" value="CM_dom_sf"/>
</dbReference>
<evidence type="ECO:0000313" key="4">
    <source>
        <dbReference type="EMBL" id="QUW03373.1"/>
    </source>
</evidence>
<evidence type="ECO:0000259" key="3">
    <source>
        <dbReference type="PROSITE" id="PS51168"/>
    </source>
</evidence>
<dbReference type="InterPro" id="IPR051331">
    <property type="entry name" value="Chorismate_mutase-related"/>
</dbReference>